<keyword evidence="4" id="KW-0597">Phosphoprotein</keyword>
<keyword evidence="12" id="KW-1185">Reference proteome</keyword>
<dbReference type="InterPro" id="IPR040727">
    <property type="entry name" value="NAPRTase_N"/>
</dbReference>
<dbReference type="EC" id="6.3.4.21" evidence="3 9"/>
<comment type="similarity">
    <text evidence="2 9">Belongs to the NAPRTase family.</text>
</comment>
<keyword evidence="6 9" id="KW-0662">Pyridine nucleotide biosynthesis</keyword>
<gene>
    <name evidence="11" type="ORF">GCM10023322_21770</name>
</gene>
<dbReference type="PIRSF" id="PIRSF000484">
    <property type="entry name" value="NAPRT"/>
    <property type="match status" value="1"/>
</dbReference>
<proteinExistence type="inferred from homology"/>
<evidence type="ECO:0000256" key="7">
    <source>
        <dbReference type="ARBA" id="ARBA00022679"/>
    </source>
</evidence>
<keyword evidence="7 9" id="KW-0808">Transferase</keyword>
<keyword evidence="11" id="KW-0328">Glycosyltransferase</keyword>
<dbReference type="EMBL" id="BAABJQ010000005">
    <property type="protein sequence ID" value="GAA5183154.1"/>
    <property type="molecule type" value="Genomic_DNA"/>
</dbReference>
<evidence type="ECO:0000256" key="2">
    <source>
        <dbReference type="ARBA" id="ARBA00010897"/>
    </source>
</evidence>
<comment type="pathway">
    <text evidence="1 9">Cofactor biosynthesis; NAD(+) biosynthesis; nicotinate D-ribonucleotide from nicotinate: step 1/1.</text>
</comment>
<evidence type="ECO:0000256" key="8">
    <source>
        <dbReference type="ARBA" id="ARBA00048668"/>
    </source>
</evidence>
<dbReference type="InterPro" id="IPR036068">
    <property type="entry name" value="Nicotinate_pribotase-like_C"/>
</dbReference>
<evidence type="ECO:0000256" key="5">
    <source>
        <dbReference type="ARBA" id="ARBA00022598"/>
    </source>
</evidence>
<protein>
    <recommendedName>
        <fullName evidence="3 9">Nicotinate phosphoribosyltransferase</fullName>
        <ecNumber evidence="3 9">6.3.4.21</ecNumber>
    </recommendedName>
</protein>
<comment type="catalytic activity">
    <reaction evidence="8 9">
        <text>5-phospho-alpha-D-ribose 1-diphosphate + nicotinate + ATP + H2O = nicotinate beta-D-ribonucleotide + ADP + phosphate + diphosphate</text>
        <dbReference type="Rhea" id="RHEA:36163"/>
        <dbReference type="ChEBI" id="CHEBI:15377"/>
        <dbReference type="ChEBI" id="CHEBI:30616"/>
        <dbReference type="ChEBI" id="CHEBI:32544"/>
        <dbReference type="ChEBI" id="CHEBI:33019"/>
        <dbReference type="ChEBI" id="CHEBI:43474"/>
        <dbReference type="ChEBI" id="CHEBI:57502"/>
        <dbReference type="ChEBI" id="CHEBI:58017"/>
        <dbReference type="ChEBI" id="CHEBI:456216"/>
        <dbReference type="EC" id="6.3.4.21"/>
    </reaction>
</comment>
<dbReference type="Pfam" id="PF17767">
    <property type="entry name" value="NAPRTase_N"/>
    <property type="match status" value="1"/>
</dbReference>
<dbReference type="InterPro" id="IPR007229">
    <property type="entry name" value="Nic_PRibTrfase-Fam"/>
</dbReference>
<comment type="function">
    <text evidence="9">Catalyzes the first step in the biosynthesis of NAD from nicotinic acid, the ATP-dependent synthesis of beta-nicotinate D-ribonucleotide from nicotinate and 5-phospho-D-ribose 1-phosphate.</text>
</comment>
<dbReference type="NCBIfam" id="NF009131">
    <property type="entry name" value="PRK12484.1"/>
    <property type="match status" value="1"/>
</dbReference>
<dbReference type="PANTHER" id="PTHR11098:SF8">
    <property type="entry name" value="NICOTINATE PHOSPHORIBOSYLTRANSFERASE PNCB1"/>
    <property type="match status" value="1"/>
</dbReference>
<dbReference type="SUPFAM" id="SSF54675">
    <property type="entry name" value="Nicotinate/Quinolinate PRTase N-terminal domain-like"/>
    <property type="match status" value="1"/>
</dbReference>
<evidence type="ECO:0000259" key="10">
    <source>
        <dbReference type="Pfam" id="PF17767"/>
    </source>
</evidence>
<evidence type="ECO:0000313" key="11">
    <source>
        <dbReference type="EMBL" id="GAA5183154.1"/>
    </source>
</evidence>
<organism evidence="11 12">
    <name type="scientific">Rugosimonospora acidiphila</name>
    <dbReference type="NCBI Taxonomy" id="556531"/>
    <lineage>
        <taxon>Bacteria</taxon>
        <taxon>Bacillati</taxon>
        <taxon>Actinomycetota</taxon>
        <taxon>Actinomycetes</taxon>
        <taxon>Micromonosporales</taxon>
        <taxon>Micromonosporaceae</taxon>
        <taxon>Rugosimonospora</taxon>
    </lineage>
</organism>
<accession>A0ABP9RP76</accession>
<dbReference type="GO" id="GO:0016757">
    <property type="term" value="F:glycosyltransferase activity"/>
    <property type="evidence" value="ECO:0007669"/>
    <property type="project" value="UniProtKB-KW"/>
</dbReference>
<comment type="caution">
    <text evidence="11">The sequence shown here is derived from an EMBL/GenBank/DDBJ whole genome shotgun (WGS) entry which is preliminary data.</text>
</comment>
<dbReference type="PANTHER" id="PTHR11098">
    <property type="entry name" value="NICOTINATE PHOSPHORIBOSYLTRANSFERASE"/>
    <property type="match status" value="1"/>
</dbReference>
<evidence type="ECO:0000256" key="6">
    <source>
        <dbReference type="ARBA" id="ARBA00022642"/>
    </source>
</evidence>
<sequence length="460" mass="48828">MSGVSMGATCGAVIPTIVPRPLSAIPACDRTLVNVTAALLTDQYELTMVGAALRDGTADRQCVFEVFARRLPTGRRYGVVAGTGRLIELLREFRFDRADLDHLREEGVADENLVNWLSRYRFRGDITGYAEGELFFPGSPILTVSGTFAECVVLETLILSVFNHDCAVAASAARMVTAARGRPLIEMGSRRTHESAAVAAARSAYLAGFASTSNLEAGRRYGIPTTGTAAHAFTLLHDDERTAFASQVAQLGKETTLLVDTYDIAEGIRTAIAVAGPELRAVRIDSGDLSVLAAHSRQLLDSLGATETKIIVSGDLDEYAIASLAAEPVDIYGAGTAVVVGSGAPTAGLVYKLVEVDGRPVVKRSEHKATVGGRKTAVRRHKPTGTATEEIVVSRGLPEAQTGDRLLQREFVTGGEPVDDIPTLTQSRERLHDALISIPWEGLKLSAGDPAIPVTIVPAA</sequence>
<name>A0ABP9RP76_9ACTN</name>
<feature type="domain" description="Nicotinate phosphoribosyltransferase N-terminal" evidence="10">
    <location>
        <begin position="39"/>
        <end position="162"/>
    </location>
</feature>
<dbReference type="InterPro" id="IPR006405">
    <property type="entry name" value="Nic_PRibTrfase_pncB"/>
</dbReference>
<dbReference type="InterPro" id="IPR013785">
    <property type="entry name" value="Aldolase_TIM"/>
</dbReference>
<keyword evidence="5 9" id="KW-0436">Ligase</keyword>
<dbReference type="SUPFAM" id="SSF51690">
    <property type="entry name" value="Nicotinate/Quinolinate PRTase C-terminal domain-like"/>
    <property type="match status" value="1"/>
</dbReference>
<dbReference type="NCBIfam" id="NF006698">
    <property type="entry name" value="PRK09243.1-5"/>
    <property type="match status" value="1"/>
</dbReference>
<evidence type="ECO:0000256" key="4">
    <source>
        <dbReference type="ARBA" id="ARBA00022553"/>
    </source>
</evidence>
<comment type="PTM">
    <text evidence="9">Transiently phosphorylated on a His residue during the reaction cycle. Phosphorylation strongly increases the affinity for substrates and increases the rate of nicotinate D-ribonucleotide production. Dephosphorylation regenerates the low-affinity form of the enzyme, leading to product release.</text>
</comment>
<reference evidence="12" key="1">
    <citation type="journal article" date="2019" name="Int. J. Syst. Evol. Microbiol.">
        <title>The Global Catalogue of Microorganisms (GCM) 10K type strain sequencing project: providing services to taxonomists for standard genome sequencing and annotation.</title>
        <authorList>
            <consortium name="The Broad Institute Genomics Platform"/>
            <consortium name="The Broad Institute Genome Sequencing Center for Infectious Disease"/>
            <person name="Wu L."/>
            <person name="Ma J."/>
        </authorList>
    </citation>
    <scope>NUCLEOTIDE SEQUENCE [LARGE SCALE GENOMIC DNA]</scope>
    <source>
        <strain evidence="12">JCM 18304</strain>
    </source>
</reference>
<dbReference type="CDD" id="cd01570">
    <property type="entry name" value="NAPRTase_A"/>
    <property type="match status" value="1"/>
</dbReference>
<evidence type="ECO:0000256" key="9">
    <source>
        <dbReference type="RuleBase" id="RU365100"/>
    </source>
</evidence>
<evidence type="ECO:0000256" key="3">
    <source>
        <dbReference type="ARBA" id="ARBA00013236"/>
    </source>
</evidence>
<dbReference type="Gene3D" id="3.20.20.70">
    <property type="entry name" value="Aldolase class I"/>
    <property type="match status" value="1"/>
</dbReference>
<evidence type="ECO:0000313" key="12">
    <source>
        <dbReference type="Proteomes" id="UP001501570"/>
    </source>
</evidence>
<dbReference type="Proteomes" id="UP001501570">
    <property type="component" value="Unassembled WGS sequence"/>
</dbReference>
<dbReference type="Gene3D" id="3.20.140.10">
    <property type="entry name" value="nicotinate phosphoribosyltransferase"/>
    <property type="match status" value="1"/>
</dbReference>
<evidence type="ECO:0000256" key="1">
    <source>
        <dbReference type="ARBA" id="ARBA00004952"/>
    </source>
</evidence>
<dbReference type="NCBIfam" id="TIGR01513">
    <property type="entry name" value="NAPRTase_put"/>
    <property type="match status" value="1"/>
</dbReference>